<reference evidence="1" key="1">
    <citation type="submission" date="2024-01" db="EMBL/GenBank/DDBJ databases">
        <title>First draft genome sequence data of TA4-1, the type strain of Gram-positive actinobacterium Streptomyces chiangmaiensis.</title>
        <authorList>
            <person name="Yasawong M."/>
            <person name="Nantapong N."/>
        </authorList>
    </citation>
    <scope>NUCLEOTIDE SEQUENCE</scope>
    <source>
        <strain evidence="1">TA4-1</strain>
    </source>
</reference>
<evidence type="ECO:0000313" key="1">
    <source>
        <dbReference type="EMBL" id="MED7828070.1"/>
    </source>
</evidence>
<name>A0ABU7FW10_9ACTN</name>
<dbReference type="RefSeq" id="WP_329512432.1">
    <property type="nucleotide sequence ID" value="NZ_BAAAYZ010000049.1"/>
</dbReference>
<dbReference type="Proteomes" id="UP001333996">
    <property type="component" value="Unassembled WGS sequence"/>
</dbReference>
<comment type="caution">
    <text evidence="1">The sequence shown here is derived from an EMBL/GenBank/DDBJ whole genome shotgun (WGS) entry which is preliminary data.</text>
</comment>
<keyword evidence="2" id="KW-1185">Reference proteome</keyword>
<proteinExistence type="predicted"/>
<organism evidence="1 2">
    <name type="scientific">Streptomyces chiangmaiensis</name>
    <dbReference type="NCBI Taxonomy" id="766497"/>
    <lineage>
        <taxon>Bacteria</taxon>
        <taxon>Bacillati</taxon>
        <taxon>Actinomycetota</taxon>
        <taxon>Actinomycetes</taxon>
        <taxon>Kitasatosporales</taxon>
        <taxon>Streptomycetaceae</taxon>
        <taxon>Streptomyces</taxon>
    </lineage>
</organism>
<evidence type="ECO:0000313" key="2">
    <source>
        <dbReference type="Proteomes" id="UP001333996"/>
    </source>
</evidence>
<protein>
    <submittedName>
        <fullName evidence="1">Uncharacterized protein</fullName>
    </submittedName>
</protein>
<gene>
    <name evidence="1" type="ORF">VXC91_40860</name>
</gene>
<dbReference type="EMBL" id="JAYWVC010000309">
    <property type="protein sequence ID" value="MED7828070.1"/>
    <property type="molecule type" value="Genomic_DNA"/>
</dbReference>
<sequence>MAAAISAILDQSERITQDLLKKTRIDHNSESVSRPGTSVRKAG</sequence>
<accession>A0ABU7FW10</accession>